<accession>A0A9N9HT46</accession>
<feature type="non-terminal residue" evidence="1">
    <location>
        <position position="58"/>
    </location>
</feature>
<keyword evidence="2" id="KW-1185">Reference proteome</keyword>
<organism evidence="1 2">
    <name type="scientific">Acaulospora morrowiae</name>
    <dbReference type="NCBI Taxonomy" id="94023"/>
    <lineage>
        <taxon>Eukaryota</taxon>
        <taxon>Fungi</taxon>
        <taxon>Fungi incertae sedis</taxon>
        <taxon>Mucoromycota</taxon>
        <taxon>Glomeromycotina</taxon>
        <taxon>Glomeromycetes</taxon>
        <taxon>Diversisporales</taxon>
        <taxon>Acaulosporaceae</taxon>
        <taxon>Acaulospora</taxon>
    </lineage>
</organism>
<gene>
    <name evidence="1" type="ORF">AMORRO_LOCUS12304</name>
</gene>
<comment type="caution">
    <text evidence="1">The sequence shown here is derived from an EMBL/GenBank/DDBJ whole genome shotgun (WGS) entry which is preliminary data.</text>
</comment>
<protein>
    <submittedName>
        <fullName evidence="1">15092_t:CDS:1</fullName>
    </submittedName>
</protein>
<evidence type="ECO:0000313" key="2">
    <source>
        <dbReference type="Proteomes" id="UP000789342"/>
    </source>
</evidence>
<dbReference type="EMBL" id="CAJVPV010017826">
    <property type="protein sequence ID" value="CAG8704260.1"/>
    <property type="molecule type" value="Genomic_DNA"/>
</dbReference>
<evidence type="ECO:0000313" key="1">
    <source>
        <dbReference type="EMBL" id="CAG8704260.1"/>
    </source>
</evidence>
<dbReference type="Proteomes" id="UP000789342">
    <property type="component" value="Unassembled WGS sequence"/>
</dbReference>
<feature type="non-terminal residue" evidence="1">
    <location>
        <position position="1"/>
    </location>
</feature>
<sequence length="58" mass="6610">DASFAHYSLPLYQLSYCRFIMESQSFTWLVPAKYRCYGGEAAAVPTALRNILDAFKLN</sequence>
<proteinExistence type="predicted"/>
<dbReference type="AlphaFoldDB" id="A0A9N9HT46"/>
<reference evidence="1" key="1">
    <citation type="submission" date="2021-06" db="EMBL/GenBank/DDBJ databases">
        <authorList>
            <person name="Kallberg Y."/>
            <person name="Tangrot J."/>
            <person name="Rosling A."/>
        </authorList>
    </citation>
    <scope>NUCLEOTIDE SEQUENCE</scope>
    <source>
        <strain evidence="1">CL551</strain>
    </source>
</reference>
<name>A0A9N9HT46_9GLOM</name>